<name>A0ABS3TTW0_9PSED</name>
<organism evidence="2 3">
    <name type="scientific">Pseudomonas schmalbachii</name>
    <dbReference type="NCBI Taxonomy" id="2816993"/>
    <lineage>
        <taxon>Bacteria</taxon>
        <taxon>Pseudomonadati</taxon>
        <taxon>Pseudomonadota</taxon>
        <taxon>Gammaproteobacteria</taxon>
        <taxon>Pseudomonadales</taxon>
        <taxon>Pseudomonadaceae</taxon>
        <taxon>Pseudomonas</taxon>
    </lineage>
</organism>
<dbReference type="Proteomes" id="UP000669060">
    <property type="component" value="Unassembled WGS sequence"/>
</dbReference>
<comment type="caution">
    <text evidence="2">The sequence shown here is derived from an EMBL/GenBank/DDBJ whole genome shotgun (WGS) entry which is preliminary data.</text>
</comment>
<sequence>MLRILAGSGSQFDPQVVEAFAEVADDFALIAERHADDDEVLELELQRLEEAVAENIELSPHRP</sequence>
<reference evidence="2 3" key="1">
    <citation type="submission" date="2020-12" db="EMBL/GenBank/DDBJ databases">
        <title>Pseudomonas schmalbachii sp. nov. isolated from millipede gut.</title>
        <authorList>
            <person name="Shelomi M."/>
        </authorList>
    </citation>
    <scope>NUCLEOTIDE SEQUENCE [LARGE SCALE GENOMIC DNA]</scope>
    <source>
        <strain evidence="2 3">Milli4</strain>
    </source>
</reference>
<dbReference type="EMBL" id="JAELYA010000006">
    <property type="protein sequence ID" value="MBO3276818.1"/>
    <property type="molecule type" value="Genomic_DNA"/>
</dbReference>
<dbReference type="PROSITE" id="PS51832">
    <property type="entry name" value="HD_GYP"/>
    <property type="match status" value="1"/>
</dbReference>
<accession>A0ABS3TTW0</accession>
<evidence type="ECO:0000259" key="1">
    <source>
        <dbReference type="PROSITE" id="PS51832"/>
    </source>
</evidence>
<evidence type="ECO:0000313" key="3">
    <source>
        <dbReference type="Proteomes" id="UP000669060"/>
    </source>
</evidence>
<dbReference type="InterPro" id="IPR037522">
    <property type="entry name" value="HD_GYP_dom"/>
</dbReference>
<protein>
    <recommendedName>
        <fullName evidence="1">HD-GYP domain-containing protein</fullName>
    </recommendedName>
</protein>
<proteinExistence type="predicted"/>
<feature type="domain" description="HD-GYP" evidence="1">
    <location>
        <begin position="1"/>
        <end position="36"/>
    </location>
</feature>
<dbReference type="RefSeq" id="WP_208314941.1">
    <property type="nucleotide sequence ID" value="NZ_JAELYA010000006.1"/>
</dbReference>
<evidence type="ECO:0000313" key="2">
    <source>
        <dbReference type="EMBL" id="MBO3276818.1"/>
    </source>
</evidence>
<gene>
    <name evidence="2" type="ORF">JFY56_16460</name>
</gene>
<keyword evidence="3" id="KW-1185">Reference proteome</keyword>